<evidence type="ECO:0000256" key="5">
    <source>
        <dbReference type="RuleBase" id="RU000660"/>
    </source>
</evidence>
<dbReference type="KEGG" id="eaj:Q3M24_00945"/>
<dbReference type="PANTHER" id="PTHR14413">
    <property type="entry name" value="RIBOSOMAL PROTEIN L17"/>
    <property type="match status" value="1"/>
</dbReference>
<keyword evidence="3 4" id="KW-0687">Ribonucleoprotein</keyword>
<dbReference type="GO" id="GO:0003735">
    <property type="term" value="F:structural constituent of ribosome"/>
    <property type="evidence" value="ECO:0007669"/>
    <property type="project" value="InterPro"/>
</dbReference>
<evidence type="ECO:0000256" key="3">
    <source>
        <dbReference type="ARBA" id="ARBA00023274"/>
    </source>
</evidence>
<accession>A0AAU8LVX0</accession>
<dbReference type="EMBL" id="CP159373">
    <property type="protein sequence ID" value="XCN73352.1"/>
    <property type="molecule type" value="Genomic_DNA"/>
</dbReference>
<organism evidence="6">
    <name type="scientific">Candidatus Electrothrix aestuarii</name>
    <dbReference type="NCBI Taxonomy" id="3062594"/>
    <lineage>
        <taxon>Bacteria</taxon>
        <taxon>Pseudomonadati</taxon>
        <taxon>Thermodesulfobacteriota</taxon>
        <taxon>Desulfobulbia</taxon>
        <taxon>Desulfobulbales</taxon>
        <taxon>Desulfobulbaceae</taxon>
        <taxon>Candidatus Electrothrix</taxon>
    </lineage>
</organism>
<sequence>MRHKKAGRKLNRSASHRSAMMRNIVTSLLEHERISTTVPKAKEARRVAEKMITLGKRGDLHARRKALAYIRSKDIVAKLFDKLSTQYADRQGGYTRIVRTGVRAGDAAPMAIIELVGYEESAVQEVAE</sequence>
<dbReference type="GO" id="GO:0006412">
    <property type="term" value="P:translation"/>
    <property type="evidence" value="ECO:0007669"/>
    <property type="project" value="UniProtKB-UniRule"/>
</dbReference>
<protein>
    <recommendedName>
        <fullName evidence="4">Large ribosomal subunit protein bL17</fullName>
    </recommendedName>
</protein>
<gene>
    <name evidence="4 6" type="primary">rplQ</name>
    <name evidence="6" type="ORF">Q3M24_00945</name>
</gene>
<dbReference type="HAMAP" id="MF_01368">
    <property type="entry name" value="Ribosomal_bL17"/>
    <property type="match status" value="1"/>
</dbReference>
<dbReference type="InterPro" id="IPR047859">
    <property type="entry name" value="Ribosomal_bL17_CS"/>
</dbReference>
<comment type="similarity">
    <text evidence="1 4 5">Belongs to the bacterial ribosomal protein bL17 family.</text>
</comment>
<reference evidence="6" key="2">
    <citation type="submission" date="2024-06" db="EMBL/GenBank/DDBJ databases">
        <authorList>
            <person name="Plum-Jensen L.E."/>
            <person name="Schramm A."/>
            <person name="Marshall I.P.G."/>
        </authorList>
    </citation>
    <scope>NUCLEOTIDE SEQUENCE</scope>
    <source>
        <strain evidence="6">Rat1</strain>
    </source>
</reference>
<evidence type="ECO:0000256" key="1">
    <source>
        <dbReference type="ARBA" id="ARBA00008777"/>
    </source>
</evidence>
<proteinExistence type="inferred from homology"/>
<dbReference type="PROSITE" id="PS01167">
    <property type="entry name" value="RIBOSOMAL_L17"/>
    <property type="match status" value="1"/>
</dbReference>
<dbReference type="FunFam" id="3.90.1030.10:FF:000001">
    <property type="entry name" value="50S ribosomal protein L17"/>
    <property type="match status" value="1"/>
</dbReference>
<keyword evidence="2 4" id="KW-0689">Ribosomal protein</keyword>
<evidence type="ECO:0000313" key="6">
    <source>
        <dbReference type="EMBL" id="XCN73352.1"/>
    </source>
</evidence>
<evidence type="ECO:0000256" key="4">
    <source>
        <dbReference type="HAMAP-Rule" id="MF_01368"/>
    </source>
</evidence>
<name>A0AAU8LVX0_9BACT</name>
<dbReference type="InterPro" id="IPR000456">
    <property type="entry name" value="Ribosomal_bL17"/>
</dbReference>
<dbReference type="InterPro" id="IPR036373">
    <property type="entry name" value="Ribosomal_bL17_sf"/>
</dbReference>
<dbReference type="AlphaFoldDB" id="A0AAU8LVX0"/>
<dbReference type="SUPFAM" id="SSF64263">
    <property type="entry name" value="Prokaryotic ribosomal protein L17"/>
    <property type="match status" value="1"/>
</dbReference>
<comment type="subunit">
    <text evidence="4">Part of the 50S ribosomal subunit. Contacts protein L32.</text>
</comment>
<evidence type="ECO:0000256" key="2">
    <source>
        <dbReference type="ARBA" id="ARBA00022980"/>
    </source>
</evidence>
<dbReference type="GO" id="GO:0022625">
    <property type="term" value="C:cytosolic large ribosomal subunit"/>
    <property type="evidence" value="ECO:0007669"/>
    <property type="project" value="TreeGrafter"/>
</dbReference>
<dbReference type="PANTHER" id="PTHR14413:SF16">
    <property type="entry name" value="LARGE RIBOSOMAL SUBUNIT PROTEIN BL17M"/>
    <property type="match status" value="1"/>
</dbReference>
<dbReference type="Pfam" id="PF01196">
    <property type="entry name" value="Ribosomal_L17"/>
    <property type="match status" value="1"/>
</dbReference>
<dbReference type="Gene3D" id="3.90.1030.10">
    <property type="entry name" value="Ribosomal protein L17"/>
    <property type="match status" value="1"/>
</dbReference>
<reference evidence="6" key="1">
    <citation type="journal article" date="2024" name="Syst. Appl. Microbiol.">
        <title>First single-strain enrichments of Electrothrix cable bacteria, description of E. aestuarii sp. nov. and E. rattekaaiensis sp. nov., and proposal of a cable bacteria taxonomy following the rules of the SeqCode.</title>
        <authorList>
            <person name="Plum-Jensen L.E."/>
            <person name="Schramm A."/>
            <person name="Marshall I.P.G."/>
        </authorList>
    </citation>
    <scope>NUCLEOTIDE SEQUENCE</scope>
    <source>
        <strain evidence="6">Rat1</strain>
    </source>
</reference>
<dbReference type="NCBIfam" id="TIGR00059">
    <property type="entry name" value="L17"/>
    <property type="match status" value="1"/>
</dbReference>